<dbReference type="GO" id="GO:0004497">
    <property type="term" value="F:monooxygenase activity"/>
    <property type="evidence" value="ECO:0007669"/>
    <property type="project" value="UniProtKB-KW"/>
</dbReference>
<organism evidence="8 9">
    <name type="scientific">Massariosphaeria phaeospora</name>
    <dbReference type="NCBI Taxonomy" id="100035"/>
    <lineage>
        <taxon>Eukaryota</taxon>
        <taxon>Fungi</taxon>
        <taxon>Dikarya</taxon>
        <taxon>Ascomycota</taxon>
        <taxon>Pezizomycotina</taxon>
        <taxon>Dothideomycetes</taxon>
        <taxon>Pleosporomycetidae</taxon>
        <taxon>Pleosporales</taxon>
        <taxon>Pleosporales incertae sedis</taxon>
        <taxon>Massariosphaeria</taxon>
    </lineage>
</organism>
<keyword evidence="7" id="KW-0812">Transmembrane</keyword>
<evidence type="ECO:0000256" key="3">
    <source>
        <dbReference type="ARBA" id="ARBA00022723"/>
    </source>
</evidence>
<evidence type="ECO:0000256" key="6">
    <source>
        <dbReference type="RuleBase" id="RU000461"/>
    </source>
</evidence>
<evidence type="ECO:0000256" key="2">
    <source>
        <dbReference type="ARBA" id="ARBA00010617"/>
    </source>
</evidence>
<protein>
    <submittedName>
        <fullName evidence="8">Cytochrome P450</fullName>
    </submittedName>
</protein>
<dbReference type="InterPro" id="IPR036396">
    <property type="entry name" value="Cyt_P450_sf"/>
</dbReference>
<keyword evidence="7" id="KW-0472">Membrane</keyword>
<dbReference type="GO" id="GO:0016705">
    <property type="term" value="F:oxidoreductase activity, acting on paired donors, with incorporation or reduction of molecular oxygen"/>
    <property type="evidence" value="ECO:0007669"/>
    <property type="project" value="InterPro"/>
</dbReference>
<dbReference type="OrthoDB" id="3366823at2759"/>
<sequence length="509" mass="56642">MYQFSTAGVLACAGLYVVLYILLQITQDRKEPPPVATSIPFLDPLVGIFTEKVQYLIQLRDKYRLPITTIRLPFTRIYVVNQPALINTIQRQGNAFAFQPVALEFGFLFSGITKKSQAILRNAFSGMGNGFTAGVHKYLHTGSNLDMVSGAATDALSASVPGLAGQMNVGLLHTIQHDLALALTDAMYGPQNPFRDPEVEASWHDFVPGIKHLLYSPFPNITAYRSLQARLRVIAALQQYFRKGGHFQAFPMVREMFDGYMSHGLELEEAAKLDMATLLAMLSSGGIAAFWLMFRVLSNNVVLGNCRQEILANLASNDTLTPDGRRVTVIDLSQLKSKCPTLMAMLNETLRYHSTVISAKNIREDFLLDGQYLLKKDAMLMIPGPVVHYDAAIWGLDADLFNHRRFLFPASARKRLVNTSNFRPFGAGVTMCPGRHFSTNAMVSLAAMMLLQFDVKPKDGAWKIPSTNNADLWNAMPKPDWDVEVDILPRKDAEAVEWKFVWGAQNSMG</sequence>
<keyword evidence="5 6" id="KW-0349">Heme</keyword>
<evidence type="ECO:0000256" key="7">
    <source>
        <dbReference type="SAM" id="Phobius"/>
    </source>
</evidence>
<dbReference type="InterPro" id="IPR001128">
    <property type="entry name" value="Cyt_P450"/>
</dbReference>
<dbReference type="InterPro" id="IPR017972">
    <property type="entry name" value="Cyt_P450_CS"/>
</dbReference>
<dbReference type="InterPro" id="IPR053007">
    <property type="entry name" value="CYP450_monoxygenase_sec-met"/>
</dbReference>
<keyword evidence="4 5" id="KW-0408">Iron</keyword>
<reference evidence="8 9" key="1">
    <citation type="submission" date="2020-01" db="EMBL/GenBank/DDBJ databases">
        <authorList>
            <consortium name="DOE Joint Genome Institute"/>
            <person name="Haridas S."/>
            <person name="Albert R."/>
            <person name="Binder M."/>
            <person name="Bloem J."/>
            <person name="Labutti K."/>
            <person name="Salamov A."/>
            <person name="Andreopoulos B."/>
            <person name="Baker S.E."/>
            <person name="Barry K."/>
            <person name="Bills G."/>
            <person name="Bluhm B.H."/>
            <person name="Cannon C."/>
            <person name="Castanera R."/>
            <person name="Culley D.E."/>
            <person name="Daum C."/>
            <person name="Ezra D."/>
            <person name="Gonzalez J.B."/>
            <person name="Henrissat B."/>
            <person name="Kuo A."/>
            <person name="Liang C."/>
            <person name="Lipzen A."/>
            <person name="Lutzoni F."/>
            <person name="Magnuson J."/>
            <person name="Mondo S."/>
            <person name="Nolan M."/>
            <person name="Ohm R."/>
            <person name="Pangilinan J."/>
            <person name="Park H.-J.H."/>
            <person name="Ramirez L."/>
            <person name="Alfaro M."/>
            <person name="Sun H."/>
            <person name="Tritt A."/>
            <person name="Yoshinaga Y."/>
            <person name="Zwiers L.-H.L."/>
            <person name="Turgeon B.G."/>
            <person name="Goodwin S.B."/>
            <person name="Spatafora J.W."/>
            <person name="Crous P.W."/>
            <person name="Grigoriev I.V."/>
        </authorList>
    </citation>
    <scope>NUCLEOTIDE SEQUENCE [LARGE SCALE GENOMIC DNA]</scope>
    <source>
        <strain evidence="8 9">CBS 611.86</strain>
    </source>
</reference>
<dbReference type="CDD" id="cd11040">
    <property type="entry name" value="CYP7_CYP8-like"/>
    <property type="match status" value="1"/>
</dbReference>
<evidence type="ECO:0000313" key="9">
    <source>
        <dbReference type="Proteomes" id="UP000481861"/>
    </source>
</evidence>
<keyword evidence="7" id="KW-1133">Transmembrane helix</keyword>
<comment type="similarity">
    <text evidence="2 6">Belongs to the cytochrome P450 family.</text>
</comment>
<accession>A0A7C8I3N4</accession>
<dbReference type="AlphaFoldDB" id="A0A7C8I3N4"/>
<feature type="binding site" description="axial binding residue" evidence="5">
    <location>
        <position position="432"/>
    </location>
    <ligand>
        <name>heme</name>
        <dbReference type="ChEBI" id="CHEBI:30413"/>
    </ligand>
    <ligandPart>
        <name>Fe</name>
        <dbReference type="ChEBI" id="CHEBI:18248"/>
    </ligandPart>
</feature>
<dbReference type="Gene3D" id="1.10.630.10">
    <property type="entry name" value="Cytochrome P450"/>
    <property type="match status" value="1"/>
</dbReference>
<evidence type="ECO:0000256" key="5">
    <source>
        <dbReference type="PIRSR" id="PIRSR602403-1"/>
    </source>
</evidence>
<dbReference type="Pfam" id="PF00067">
    <property type="entry name" value="p450"/>
    <property type="match status" value="1"/>
</dbReference>
<feature type="transmembrane region" description="Helical" evidence="7">
    <location>
        <begin position="6"/>
        <end position="23"/>
    </location>
</feature>
<gene>
    <name evidence="8" type="ORF">BDV95DRAFT_546077</name>
</gene>
<keyword evidence="9" id="KW-1185">Reference proteome</keyword>
<comment type="caution">
    <text evidence="8">The sequence shown here is derived from an EMBL/GenBank/DDBJ whole genome shotgun (WGS) entry which is preliminary data.</text>
</comment>
<name>A0A7C8I3N4_9PLEO</name>
<dbReference type="Proteomes" id="UP000481861">
    <property type="component" value="Unassembled WGS sequence"/>
</dbReference>
<dbReference type="EMBL" id="JAADJZ010000014">
    <property type="protein sequence ID" value="KAF2870028.1"/>
    <property type="molecule type" value="Genomic_DNA"/>
</dbReference>
<keyword evidence="6" id="KW-0560">Oxidoreductase</keyword>
<dbReference type="InterPro" id="IPR002403">
    <property type="entry name" value="Cyt_P450_E_grp-IV"/>
</dbReference>
<evidence type="ECO:0000256" key="1">
    <source>
        <dbReference type="ARBA" id="ARBA00001971"/>
    </source>
</evidence>
<dbReference type="GO" id="GO:0020037">
    <property type="term" value="F:heme binding"/>
    <property type="evidence" value="ECO:0007669"/>
    <property type="project" value="InterPro"/>
</dbReference>
<dbReference type="PANTHER" id="PTHR47582:SF1">
    <property type="entry name" value="P450, PUTATIVE (EUROFUNG)-RELATED"/>
    <property type="match status" value="1"/>
</dbReference>
<dbReference type="GO" id="GO:0005506">
    <property type="term" value="F:iron ion binding"/>
    <property type="evidence" value="ECO:0007669"/>
    <property type="project" value="InterPro"/>
</dbReference>
<comment type="cofactor">
    <cofactor evidence="1 5">
        <name>heme</name>
        <dbReference type="ChEBI" id="CHEBI:30413"/>
    </cofactor>
</comment>
<keyword evidence="3 5" id="KW-0479">Metal-binding</keyword>
<evidence type="ECO:0000256" key="4">
    <source>
        <dbReference type="ARBA" id="ARBA00023004"/>
    </source>
</evidence>
<dbReference type="SUPFAM" id="SSF48264">
    <property type="entry name" value="Cytochrome P450"/>
    <property type="match status" value="1"/>
</dbReference>
<dbReference type="PRINTS" id="PR00465">
    <property type="entry name" value="EP450IV"/>
</dbReference>
<dbReference type="PANTHER" id="PTHR47582">
    <property type="entry name" value="P450, PUTATIVE (EUROFUNG)-RELATED"/>
    <property type="match status" value="1"/>
</dbReference>
<dbReference type="PROSITE" id="PS00086">
    <property type="entry name" value="CYTOCHROME_P450"/>
    <property type="match status" value="1"/>
</dbReference>
<proteinExistence type="inferred from homology"/>
<keyword evidence="6" id="KW-0503">Monooxygenase</keyword>
<evidence type="ECO:0000313" key="8">
    <source>
        <dbReference type="EMBL" id="KAF2870028.1"/>
    </source>
</evidence>